<dbReference type="EMBL" id="JAQQAF010000008">
    <property type="protein sequence ID" value="KAJ8465156.1"/>
    <property type="molecule type" value="Genomic_DNA"/>
</dbReference>
<feature type="region of interest" description="Disordered" evidence="1">
    <location>
        <begin position="108"/>
        <end position="134"/>
    </location>
</feature>
<keyword evidence="4" id="KW-1185">Reference proteome</keyword>
<organism evidence="3 4">
    <name type="scientific">Ensete ventricosum</name>
    <name type="common">Abyssinian banana</name>
    <name type="synonym">Musa ensete</name>
    <dbReference type="NCBI Taxonomy" id="4639"/>
    <lineage>
        <taxon>Eukaryota</taxon>
        <taxon>Viridiplantae</taxon>
        <taxon>Streptophyta</taxon>
        <taxon>Embryophyta</taxon>
        <taxon>Tracheophyta</taxon>
        <taxon>Spermatophyta</taxon>
        <taxon>Magnoliopsida</taxon>
        <taxon>Liliopsida</taxon>
        <taxon>Zingiberales</taxon>
        <taxon>Musaceae</taxon>
        <taxon>Ensete</taxon>
    </lineage>
</organism>
<dbReference type="InterPro" id="IPR003121">
    <property type="entry name" value="SWIB_MDM2_domain"/>
</dbReference>
<gene>
    <name evidence="3" type="ORF">OPV22_027708</name>
</gene>
<evidence type="ECO:0000313" key="4">
    <source>
        <dbReference type="Proteomes" id="UP001222027"/>
    </source>
</evidence>
<dbReference type="InterPro" id="IPR036885">
    <property type="entry name" value="SWIB_MDM2_dom_sf"/>
</dbReference>
<reference evidence="3 4" key="1">
    <citation type="submission" date="2022-12" db="EMBL/GenBank/DDBJ databases">
        <title>Chromosome-scale assembly of the Ensete ventricosum genome.</title>
        <authorList>
            <person name="Dussert Y."/>
            <person name="Stocks J."/>
            <person name="Wendawek A."/>
            <person name="Woldeyes F."/>
            <person name="Nichols R.A."/>
            <person name="Borrell J.S."/>
        </authorList>
    </citation>
    <scope>NUCLEOTIDE SEQUENCE [LARGE SCALE GENOMIC DNA]</scope>
    <source>
        <strain evidence="4">cv. Maze</strain>
        <tissue evidence="3">Seeds</tissue>
    </source>
</reference>
<evidence type="ECO:0000256" key="1">
    <source>
        <dbReference type="SAM" id="MobiDB-lite"/>
    </source>
</evidence>
<feature type="domain" description="DM2" evidence="2">
    <location>
        <begin position="141"/>
        <end position="168"/>
    </location>
</feature>
<evidence type="ECO:0000259" key="2">
    <source>
        <dbReference type="Pfam" id="PF02201"/>
    </source>
</evidence>
<dbReference type="PANTHER" id="PTHR13844">
    <property type="entry name" value="SWI/SNF-RELATED MATRIX-ASSOCIATED ACTIN-DEPENDENT REGULATOR OF CHROMATIN SUBFAMILY D"/>
    <property type="match status" value="1"/>
</dbReference>
<dbReference type="AlphaFoldDB" id="A0AAV8Q6I9"/>
<dbReference type="SUPFAM" id="SSF47592">
    <property type="entry name" value="SWIB/MDM2 domain"/>
    <property type="match status" value="1"/>
</dbReference>
<sequence length="290" mass="33271">MARRREKRGKVHDVGRRARRAASGIPMGIRPLHNHHCRPPTAPGRLRRRYLGQEGLHKAADQINSVTKLARTEVVKTLLPLLNAKRINIFQMNKALSKHIWSLNYEDAGPVTPVKPEQNNKKPKKEREGKQQKGGSLGLLRMWEYIKQNNLQDPADKRNVICDEKAKQWNLLGTCGRMILMQLRWMLNSVSPEEHQWISIQFQQLNPAFDLKSGSKWGLKHQRLMMGMHLFASGMCLPILKGGQSLAFKYGKILQTTKQEAKVLPWMRLRNLWPLPAPKAKTVLGKVKLE</sequence>
<name>A0AAV8Q6I9_ENSVE</name>
<proteinExistence type="predicted"/>
<protein>
    <recommendedName>
        <fullName evidence="2">DM2 domain-containing protein</fullName>
    </recommendedName>
</protein>
<dbReference type="Proteomes" id="UP001222027">
    <property type="component" value="Unassembled WGS sequence"/>
</dbReference>
<dbReference type="Pfam" id="PF02201">
    <property type="entry name" value="SWIB"/>
    <property type="match status" value="1"/>
</dbReference>
<evidence type="ECO:0000313" key="3">
    <source>
        <dbReference type="EMBL" id="KAJ8465156.1"/>
    </source>
</evidence>
<dbReference type="Gene3D" id="1.10.245.10">
    <property type="entry name" value="SWIB/MDM2 domain"/>
    <property type="match status" value="1"/>
</dbReference>
<dbReference type="CDD" id="cd10567">
    <property type="entry name" value="SWIB-MDM2_like"/>
    <property type="match status" value="1"/>
</dbReference>
<accession>A0AAV8Q6I9</accession>
<comment type="caution">
    <text evidence="3">The sequence shown here is derived from an EMBL/GenBank/DDBJ whole genome shotgun (WGS) entry which is preliminary data.</text>
</comment>